<dbReference type="InterPro" id="IPR038883">
    <property type="entry name" value="AN11006-like"/>
</dbReference>
<dbReference type="Proteomes" id="UP001521184">
    <property type="component" value="Unassembled WGS sequence"/>
</dbReference>
<protein>
    <submittedName>
        <fullName evidence="1">Uncharacterized protein</fullName>
    </submittedName>
</protein>
<comment type="caution">
    <text evidence="1">The sequence shown here is derived from an EMBL/GenBank/DDBJ whole genome shotgun (WGS) entry which is preliminary data.</text>
</comment>
<evidence type="ECO:0000313" key="2">
    <source>
        <dbReference type="Proteomes" id="UP001521184"/>
    </source>
</evidence>
<dbReference type="EMBL" id="JAKEKT020000056">
    <property type="protein sequence ID" value="KAL1640003.1"/>
    <property type="molecule type" value="Genomic_DNA"/>
</dbReference>
<accession>A0ABR3TKV3</accession>
<reference evidence="1 2" key="1">
    <citation type="journal article" date="2023" name="Plant Dis.">
        <title>First Report of Diplodia intermedia Causing Canker and Dieback Diseases on Apple Trees in Canada.</title>
        <authorList>
            <person name="Ellouze W."/>
            <person name="Ilyukhin E."/>
            <person name="Sulman M."/>
            <person name="Ali S."/>
        </authorList>
    </citation>
    <scope>NUCLEOTIDE SEQUENCE [LARGE SCALE GENOMIC DNA]</scope>
    <source>
        <strain evidence="1 2">M45-28</strain>
    </source>
</reference>
<dbReference type="PANTHER" id="PTHR42085">
    <property type="entry name" value="F-BOX DOMAIN-CONTAINING PROTEIN"/>
    <property type="match status" value="1"/>
</dbReference>
<sequence>MSHLRPAQQARKSPLGWIDLPGEIKNRIYELTLVSKAPVYIRSHYVRPAGLQFRLFRDYDSHDYDSHEVEKYGRSHLHRISPNLLLANKQTYREGCPILYRRNNLAFHHQDAFNMFMMRLDGIRPCGFTLPLLFVEHITLSPEAEVDYEHLMLFRKLNGWRIFSKSCQNLKTITLDERCFSWPQLDAIVFIKFGGFDFIVKHQGEHKALELIENMKVSFRTAGRIYRRPWRGLPETTNIVESFRRYWEREVVGCMKYVLVLEQLFPKLQL</sequence>
<proteinExistence type="predicted"/>
<keyword evidence="2" id="KW-1185">Reference proteome</keyword>
<evidence type="ECO:0000313" key="1">
    <source>
        <dbReference type="EMBL" id="KAL1640003.1"/>
    </source>
</evidence>
<organism evidence="1 2">
    <name type="scientific">Diplodia intermedia</name>
    <dbReference type="NCBI Taxonomy" id="856260"/>
    <lineage>
        <taxon>Eukaryota</taxon>
        <taxon>Fungi</taxon>
        <taxon>Dikarya</taxon>
        <taxon>Ascomycota</taxon>
        <taxon>Pezizomycotina</taxon>
        <taxon>Dothideomycetes</taxon>
        <taxon>Dothideomycetes incertae sedis</taxon>
        <taxon>Botryosphaeriales</taxon>
        <taxon>Botryosphaeriaceae</taxon>
        <taxon>Diplodia</taxon>
    </lineage>
</organism>
<gene>
    <name evidence="1" type="ORF">SLS58_007429</name>
</gene>
<dbReference type="PANTHER" id="PTHR42085:SF8">
    <property type="entry name" value="F-BOX DOMAIN-CONTAINING PROTEIN"/>
    <property type="match status" value="1"/>
</dbReference>
<name>A0ABR3TKV3_9PEZI</name>